<evidence type="ECO:0000256" key="2">
    <source>
        <dbReference type="ARBA" id="ARBA00023315"/>
    </source>
</evidence>
<dbReference type="GO" id="GO:0016747">
    <property type="term" value="F:acyltransferase activity, transferring groups other than amino-acyl groups"/>
    <property type="evidence" value="ECO:0007669"/>
    <property type="project" value="InterPro"/>
</dbReference>
<dbReference type="EMBL" id="JFKA01000001">
    <property type="protein sequence ID" value="OSQ40346.1"/>
    <property type="molecule type" value="Genomic_DNA"/>
</dbReference>
<dbReference type="OrthoDB" id="9804026at2"/>
<dbReference type="Proteomes" id="UP000193391">
    <property type="component" value="Unassembled WGS sequence"/>
</dbReference>
<comment type="caution">
    <text evidence="4">The sequence shown here is derived from an EMBL/GenBank/DDBJ whole genome shotgun (WGS) entry which is preliminary data.</text>
</comment>
<organism evidence="4 5">
    <name type="scientific">Thalassospira mesophila</name>
    <dbReference type="NCBI Taxonomy" id="1293891"/>
    <lineage>
        <taxon>Bacteria</taxon>
        <taxon>Pseudomonadati</taxon>
        <taxon>Pseudomonadota</taxon>
        <taxon>Alphaproteobacteria</taxon>
        <taxon>Rhodospirillales</taxon>
        <taxon>Thalassospiraceae</taxon>
        <taxon>Thalassospira</taxon>
    </lineage>
</organism>
<dbReference type="InterPro" id="IPR016181">
    <property type="entry name" value="Acyl_CoA_acyltransferase"/>
</dbReference>
<dbReference type="PANTHER" id="PTHR43877:SF2">
    <property type="entry name" value="AMINOALKYLPHOSPHONATE N-ACETYLTRANSFERASE-RELATED"/>
    <property type="match status" value="1"/>
</dbReference>
<dbReference type="Gene3D" id="3.40.630.30">
    <property type="match status" value="1"/>
</dbReference>
<reference evidence="4 5" key="1">
    <citation type="submission" date="2014-03" db="EMBL/GenBank/DDBJ databases">
        <title>The draft genome sequence of Thalassospira mesophila JCM 18969.</title>
        <authorList>
            <person name="Lai Q."/>
            <person name="Shao Z."/>
        </authorList>
    </citation>
    <scope>NUCLEOTIDE SEQUENCE [LARGE SCALE GENOMIC DNA]</scope>
    <source>
        <strain evidence="4 5">JCM 18969</strain>
    </source>
</reference>
<proteinExistence type="predicted"/>
<dbReference type="RefSeq" id="WP_085578412.1">
    <property type="nucleotide sequence ID" value="NZ_JFKA01000001.1"/>
</dbReference>
<evidence type="ECO:0000259" key="3">
    <source>
        <dbReference type="PROSITE" id="PS51186"/>
    </source>
</evidence>
<dbReference type="CDD" id="cd04301">
    <property type="entry name" value="NAT_SF"/>
    <property type="match status" value="1"/>
</dbReference>
<gene>
    <name evidence="4" type="ORF">TMES_00500</name>
</gene>
<dbReference type="Pfam" id="PF00583">
    <property type="entry name" value="Acetyltransf_1"/>
    <property type="match status" value="1"/>
</dbReference>
<dbReference type="STRING" id="1293891.TMES_00500"/>
<dbReference type="PANTHER" id="PTHR43877">
    <property type="entry name" value="AMINOALKYLPHOSPHONATE N-ACETYLTRANSFERASE-RELATED-RELATED"/>
    <property type="match status" value="1"/>
</dbReference>
<protein>
    <submittedName>
        <fullName evidence="4">Acetyltransferase</fullName>
    </submittedName>
</protein>
<dbReference type="InterPro" id="IPR050832">
    <property type="entry name" value="Bact_Acetyltransf"/>
</dbReference>
<dbReference type="InterPro" id="IPR000182">
    <property type="entry name" value="GNAT_dom"/>
</dbReference>
<dbReference type="PROSITE" id="PS51186">
    <property type="entry name" value="GNAT"/>
    <property type="match status" value="1"/>
</dbReference>
<evidence type="ECO:0000256" key="1">
    <source>
        <dbReference type="ARBA" id="ARBA00022679"/>
    </source>
</evidence>
<dbReference type="SUPFAM" id="SSF55729">
    <property type="entry name" value="Acyl-CoA N-acyltransferases (Nat)"/>
    <property type="match status" value="1"/>
</dbReference>
<dbReference type="AlphaFoldDB" id="A0A1Y2L3E1"/>
<keyword evidence="1 4" id="KW-0808">Transferase</keyword>
<keyword evidence="2" id="KW-0012">Acyltransferase</keyword>
<evidence type="ECO:0000313" key="5">
    <source>
        <dbReference type="Proteomes" id="UP000193391"/>
    </source>
</evidence>
<evidence type="ECO:0000313" key="4">
    <source>
        <dbReference type="EMBL" id="OSQ40346.1"/>
    </source>
</evidence>
<accession>A0A1Y2L3E1</accession>
<keyword evidence="5" id="KW-1185">Reference proteome</keyword>
<name>A0A1Y2L3E1_9PROT</name>
<sequence>MAMDETARIEVIALTPAFAPVAAALHQTGFDDCWDENAICDLLNVPGAFGLLAFVPGSGHDDRDGDGTATVDDIPLGFVLVQTVVGEAEINTIVVGPAARRRGVGNILMENVFSHLQKQGVERLLLEVACDNEAAIALYRKSGFAEIGRRRGYYRRNGGPAMDALVMERV</sequence>
<feature type="domain" description="N-acetyltransferase" evidence="3">
    <location>
        <begin position="9"/>
        <end position="170"/>
    </location>
</feature>